<dbReference type="InterPro" id="IPR013766">
    <property type="entry name" value="Thioredoxin_domain"/>
</dbReference>
<comment type="caution">
    <text evidence="3">The sequence shown here is derived from an EMBL/GenBank/DDBJ whole genome shotgun (WGS) entry which is preliminary data.</text>
</comment>
<dbReference type="PROSITE" id="PS51352">
    <property type="entry name" value="THIOREDOXIN_2"/>
    <property type="match status" value="1"/>
</dbReference>
<reference evidence="3 4" key="1">
    <citation type="submission" date="2017-09" db="EMBL/GenBank/DDBJ databases">
        <title>Large-scale bioinformatics analysis of Bacillus genomes uncovers conserved roles of natural products in bacterial physiology.</title>
        <authorList>
            <consortium name="Agbiome Team Llc"/>
            <person name="Bleich R.M."/>
            <person name="Grubbs K.J."/>
            <person name="Santa Maria K.C."/>
            <person name="Allen S.E."/>
            <person name="Farag S."/>
            <person name="Shank E.A."/>
            <person name="Bowers A."/>
        </authorList>
    </citation>
    <scope>NUCLEOTIDE SEQUENCE [LARGE SCALE GENOMIC DNA]</scope>
    <source>
        <strain evidence="3 4">AFS076905</strain>
    </source>
</reference>
<proteinExistence type="predicted"/>
<gene>
    <name evidence="3" type="ORF">COJ50_25020</name>
</gene>
<dbReference type="SUPFAM" id="SSF52833">
    <property type="entry name" value="Thioredoxin-like"/>
    <property type="match status" value="1"/>
</dbReference>
<evidence type="ECO:0000313" key="3">
    <source>
        <dbReference type="EMBL" id="PFN19025.1"/>
    </source>
</evidence>
<evidence type="ECO:0000256" key="1">
    <source>
        <dbReference type="ARBA" id="ARBA00023157"/>
    </source>
</evidence>
<evidence type="ECO:0000259" key="2">
    <source>
        <dbReference type="PROSITE" id="PS51352"/>
    </source>
</evidence>
<organism evidence="3 4">
    <name type="scientific">Bacillus cereus</name>
    <dbReference type="NCBI Taxonomy" id="1396"/>
    <lineage>
        <taxon>Bacteria</taxon>
        <taxon>Bacillati</taxon>
        <taxon>Bacillota</taxon>
        <taxon>Bacilli</taxon>
        <taxon>Bacillales</taxon>
        <taxon>Bacillaceae</taxon>
        <taxon>Bacillus</taxon>
        <taxon>Bacillus cereus group</taxon>
    </lineage>
</organism>
<name>A0A2B1K260_BACCE</name>
<accession>A0A2B1K260</accession>
<dbReference type="GO" id="GO:0016209">
    <property type="term" value="F:antioxidant activity"/>
    <property type="evidence" value="ECO:0007669"/>
    <property type="project" value="InterPro"/>
</dbReference>
<evidence type="ECO:0000313" key="4">
    <source>
        <dbReference type="Proteomes" id="UP000225182"/>
    </source>
</evidence>
<dbReference type="AlphaFoldDB" id="A0A2B1K260"/>
<feature type="domain" description="Thioredoxin" evidence="2">
    <location>
        <begin position="44"/>
        <end position="182"/>
    </location>
</feature>
<protein>
    <submittedName>
        <fullName evidence="3">Alkyl hydroperoxide reductase</fullName>
    </submittedName>
</protein>
<sequence>MSVFILFILILVIYVCIYKSLAKIHSNLHKMMISNQSISNSRGLPINSIAPNFSLESITGHIVNLEDLCDKPVILLISADGCEACSLDVVEFTEEAKRYEDKYNFVLSIATPDPTTLNTIALEERENLKVLLATMDFIKAYNITMFPTFLFLDERGTVLGLPFMVNQFGGYCKLLNNSTITA</sequence>
<dbReference type="GO" id="GO:0016491">
    <property type="term" value="F:oxidoreductase activity"/>
    <property type="evidence" value="ECO:0007669"/>
    <property type="project" value="InterPro"/>
</dbReference>
<keyword evidence="1" id="KW-1015">Disulfide bond</keyword>
<dbReference type="EMBL" id="NUYN01000047">
    <property type="protein sequence ID" value="PFN19025.1"/>
    <property type="molecule type" value="Genomic_DNA"/>
</dbReference>
<dbReference type="Proteomes" id="UP000225182">
    <property type="component" value="Unassembled WGS sequence"/>
</dbReference>
<dbReference type="Pfam" id="PF00578">
    <property type="entry name" value="AhpC-TSA"/>
    <property type="match status" value="1"/>
</dbReference>
<dbReference type="InterPro" id="IPR036249">
    <property type="entry name" value="Thioredoxin-like_sf"/>
</dbReference>
<dbReference type="Gene3D" id="3.40.30.10">
    <property type="entry name" value="Glutaredoxin"/>
    <property type="match status" value="1"/>
</dbReference>
<dbReference type="InterPro" id="IPR000866">
    <property type="entry name" value="AhpC/TSA"/>
</dbReference>